<accession>A0A2T7PD51</accession>
<comment type="similarity">
    <text evidence="4">Belongs to the glycosyltransferase 2 family.</text>
</comment>
<evidence type="ECO:0000256" key="7">
    <source>
        <dbReference type="ARBA" id="ARBA00022676"/>
    </source>
</evidence>
<evidence type="ECO:0000256" key="2">
    <source>
        <dbReference type="ARBA" id="ARBA00004760"/>
    </source>
</evidence>
<keyword evidence="9" id="KW-0812">Transmembrane</keyword>
<evidence type="ECO:0000256" key="15">
    <source>
        <dbReference type="ARBA" id="ARBA00048104"/>
    </source>
</evidence>
<evidence type="ECO:0000256" key="14">
    <source>
        <dbReference type="ARBA" id="ARBA00047869"/>
    </source>
</evidence>
<organism evidence="16 17">
    <name type="scientific">Pomacea canaliculata</name>
    <name type="common">Golden apple snail</name>
    <dbReference type="NCBI Taxonomy" id="400727"/>
    <lineage>
        <taxon>Eukaryota</taxon>
        <taxon>Metazoa</taxon>
        <taxon>Spiralia</taxon>
        <taxon>Lophotrochozoa</taxon>
        <taxon>Mollusca</taxon>
        <taxon>Gastropoda</taxon>
        <taxon>Caenogastropoda</taxon>
        <taxon>Architaenioglossa</taxon>
        <taxon>Ampullarioidea</taxon>
        <taxon>Ampullariidae</taxon>
        <taxon>Pomacea</taxon>
    </lineage>
</organism>
<protein>
    <recommendedName>
        <fullName evidence="5">ceramide glucosyltransferase</fullName>
        <ecNumber evidence="5">2.4.1.80</ecNumber>
    </recommendedName>
</protein>
<keyword evidence="10" id="KW-1133">Transmembrane helix</keyword>
<evidence type="ECO:0000256" key="1">
    <source>
        <dbReference type="ARBA" id="ARBA00004653"/>
    </source>
</evidence>
<keyword evidence="17" id="KW-1185">Reference proteome</keyword>
<dbReference type="Pfam" id="PF13506">
    <property type="entry name" value="Glyco_transf_21"/>
    <property type="match status" value="1"/>
</dbReference>
<dbReference type="UniPathway" id="UPA00222"/>
<evidence type="ECO:0000313" key="16">
    <source>
        <dbReference type="EMBL" id="PVD31337.1"/>
    </source>
</evidence>
<comment type="pathway">
    <text evidence="2">Lipid metabolism; sphingolipid metabolism.</text>
</comment>
<evidence type="ECO:0000256" key="3">
    <source>
        <dbReference type="ARBA" id="ARBA00004991"/>
    </source>
</evidence>
<dbReference type="GO" id="GO:0008120">
    <property type="term" value="F:ceramide glucosyltransferase activity"/>
    <property type="evidence" value="ECO:0007669"/>
    <property type="project" value="UniProtKB-EC"/>
</dbReference>
<name>A0A2T7PD51_POMCA</name>
<comment type="pathway">
    <text evidence="3">Sphingolipid metabolism.</text>
</comment>
<keyword evidence="7" id="KW-0328">Glycosyltransferase</keyword>
<evidence type="ECO:0000256" key="9">
    <source>
        <dbReference type="ARBA" id="ARBA00022692"/>
    </source>
</evidence>
<sequence>MKIMKAAISVRRFQVEAEHSLKLLPILIAAFPSSYTEMIRHLYKKIELSPDEELPGVSIIKPLTGVDPHLKSNLETFFKLNYPKYEILFSVQSEDDPAILVVKSLIESYPKVDAKLFIGIQIVGPNGKVNNMVKPYEAAKYDAILISDSGIKMGEGTLTEMVAELSPSTGMVLQMPFVCTRKGFASVYEQVYFGTMQARNCLSANAVGVNCSTGMSCLLRRDVLDKAGGLAEYGKYLAEDYFIADAIRKQGYKVGLCTTPAMQNCGQYSIGQFHDRLVRWAYLRMSMLPTLIILEPLSECMGGPLPFSKFEFLVAWLLRETLSPYVLFNCHKNQTVTWRSKKYRLKWGGLVDEPQVQPQKTVSVV</sequence>
<keyword evidence="13" id="KW-0472">Membrane</keyword>
<evidence type="ECO:0000256" key="11">
    <source>
        <dbReference type="ARBA" id="ARBA00023034"/>
    </source>
</evidence>
<dbReference type="OrthoDB" id="1483400at2759"/>
<dbReference type="FunFam" id="3.90.550.10:FF:000041">
    <property type="entry name" value="UDP-glucose ceramide glucosyltransferase"/>
    <property type="match status" value="1"/>
</dbReference>
<comment type="catalytic activity">
    <reaction evidence="15">
        <text>N-(9Z-octadecenoyl)-sphing-4-enine + UDP-alpha-D-xylose = beta-D-xylosyl-(1&lt;-&gt;1')-N-(9Z-octadecenoyl)-sphing-4-enine + UDP + H(+)</text>
        <dbReference type="Rhea" id="RHEA:70247"/>
        <dbReference type="ChEBI" id="CHEBI:15378"/>
        <dbReference type="ChEBI" id="CHEBI:57632"/>
        <dbReference type="ChEBI" id="CHEBI:58223"/>
        <dbReference type="ChEBI" id="CHEBI:77996"/>
        <dbReference type="ChEBI" id="CHEBI:189081"/>
    </reaction>
    <physiologicalReaction direction="left-to-right" evidence="15">
        <dbReference type="Rhea" id="RHEA:70248"/>
    </physiologicalReaction>
</comment>
<dbReference type="STRING" id="400727.A0A2T7PD51"/>
<keyword evidence="11" id="KW-0333">Golgi apparatus</keyword>
<evidence type="ECO:0000256" key="10">
    <source>
        <dbReference type="ARBA" id="ARBA00022989"/>
    </source>
</evidence>
<evidence type="ECO:0000313" key="17">
    <source>
        <dbReference type="Proteomes" id="UP000245119"/>
    </source>
</evidence>
<dbReference type="Proteomes" id="UP000245119">
    <property type="component" value="Linkage Group LG4"/>
</dbReference>
<evidence type="ECO:0000256" key="6">
    <source>
        <dbReference type="ARBA" id="ARBA00022516"/>
    </source>
</evidence>
<dbReference type="GO" id="GO:0000139">
    <property type="term" value="C:Golgi membrane"/>
    <property type="evidence" value="ECO:0007669"/>
    <property type="project" value="UniProtKB-SubCell"/>
</dbReference>
<evidence type="ECO:0000256" key="5">
    <source>
        <dbReference type="ARBA" id="ARBA00012699"/>
    </source>
</evidence>
<keyword evidence="8" id="KW-0808">Transferase</keyword>
<comment type="subcellular location">
    <subcellularLocation>
        <location evidence="1">Golgi apparatus membrane</location>
        <topology evidence="1">Multi-pass membrane protein</topology>
    </subcellularLocation>
</comment>
<dbReference type="PANTHER" id="PTHR12726">
    <property type="entry name" value="CERAMIDE GLUCOSYLTRANSFERASE"/>
    <property type="match status" value="1"/>
</dbReference>
<reference evidence="16 17" key="1">
    <citation type="submission" date="2018-04" db="EMBL/GenBank/DDBJ databases">
        <title>The genome of golden apple snail Pomacea canaliculata provides insight into stress tolerance and invasive adaptation.</title>
        <authorList>
            <person name="Liu C."/>
            <person name="Liu B."/>
            <person name="Ren Y."/>
            <person name="Zhang Y."/>
            <person name="Wang H."/>
            <person name="Li S."/>
            <person name="Jiang F."/>
            <person name="Yin L."/>
            <person name="Zhang G."/>
            <person name="Qian W."/>
            <person name="Fan W."/>
        </authorList>
    </citation>
    <scope>NUCLEOTIDE SEQUENCE [LARGE SCALE GENOMIC DNA]</scope>
    <source>
        <strain evidence="16">SZHN2017</strain>
        <tissue evidence="16">Muscle</tissue>
    </source>
</reference>
<keyword evidence="12" id="KW-0443">Lipid metabolism</keyword>
<dbReference type="InterPro" id="IPR029044">
    <property type="entry name" value="Nucleotide-diphossugar_trans"/>
</dbReference>
<evidence type="ECO:0000256" key="8">
    <source>
        <dbReference type="ARBA" id="ARBA00022679"/>
    </source>
</evidence>
<keyword evidence="6" id="KW-0444">Lipid biosynthesis</keyword>
<comment type="caution">
    <text evidence="16">The sequence shown here is derived from an EMBL/GenBank/DDBJ whole genome shotgun (WGS) entry which is preliminary data.</text>
</comment>
<dbReference type="GO" id="GO:0006679">
    <property type="term" value="P:glucosylceramide biosynthetic process"/>
    <property type="evidence" value="ECO:0007669"/>
    <property type="project" value="TreeGrafter"/>
</dbReference>
<evidence type="ECO:0000256" key="13">
    <source>
        <dbReference type="ARBA" id="ARBA00023136"/>
    </source>
</evidence>
<dbReference type="CDD" id="cd02520">
    <property type="entry name" value="Glucosylceramide_synthase"/>
    <property type="match status" value="1"/>
</dbReference>
<dbReference type="EC" id="2.4.1.80" evidence="5"/>
<dbReference type="PANTHER" id="PTHR12726:SF0">
    <property type="entry name" value="CERAMIDE GLUCOSYLTRANSFERASE"/>
    <property type="match status" value="1"/>
</dbReference>
<comment type="catalytic activity">
    <reaction evidence="14">
        <text>UDP-alpha-D-xylose + an N-acylsphing-4-enine = a beta-D-xylosyl-(1&lt;-&gt;1')-N-acylsphing-4-enine + UDP + H(+)</text>
        <dbReference type="Rhea" id="RHEA:70243"/>
        <dbReference type="ChEBI" id="CHEBI:15378"/>
        <dbReference type="ChEBI" id="CHEBI:52639"/>
        <dbReference type="ChEBI" id="CHEBI:57632"/>
        <dbReference type="ChEBI" id="CHEBI:58223"/>
        <dbReference type="ChEBI" id="CHEBI:189068"/>
    </reaction>
    <physiologicalReaction direction="left-to-right" evidence="14">
        <dbReference type="Rhea" id="RHEA:70244"/>
    </physiologicalReaction>
</comment>
<dbReference type="EMBL" id="PZQS01000004">
    <property type="protein sequence ID" value="PVD31337.1"/>
    <property type="molecule type" value="Genomic_DNA"/>
</dbReference>
<gene>
    <name evidence="16" type="ORF">C0Q70_06749</name>
</gene>
<evidence type="ECO:0000256" key="4">
    <source>
        <dbReference type="ARBA" id="ARBA00006739"/>
    </source>
</evidence>
<dbReference type="InterPro" id="IPR025993">
    <property type="entry name" value="Ceramide_glucosylTrfase"/>
</dbReference>
<dbReference type="Gene3D" id="3.90.550.10">
    <property type="entry name" value="Spore Coat Polysaccharide Biosynthesis Protein SpsA, Chain A"/>
    <property type="match status" value="1"/>
</dbReference>
<proteinExistence type="inferred from homology"/>
<dbReference type="SUPFAM" id="SSF53448">
    <property type="entry name" value="Nucleotide-diphospho-sugar transferases"/>
    <property type="match status" value="1"/>
</dbReference>
<dbReference type="AlphaFoldDB" id="A0A2T7PD51"/>
<evidence type="ECO:0000256" key="12">
    <source>
        <dbReference type="ARBA" id="ARBA00023098"/>
    </source>
</evidence>